<dbReference type="SMART" id="SM00020">
    <property type="entry name" value="Tryp_SPc"/>
    <property type="match status" value="1"/>
</dbReference>
<dbReference type="PRINTS" id="PR00722">
    <property type="entry name" value="CHYMOTRYPSIN"/>
</dbReference>
<keyword evidence="1" id="KW-1015">Disulfide bond</keyword>
<dbReference type="InterPro" id="IPR018114">
    <property type="entry name" value="TRYPSIN_HIS"/>
</dbReference>
<dbReference type="InterPro" id="IPR009003">
    <property type="entry name" value="Peptidase_S1_PA"/>
</dbReference>
<dbReference type="InterPro" id="IPR001254">
    <property type="entry name" value="Trypsin_dom"/>
</dbReference>
<sequence>MKSSAFSGLAVAILSTLAIGAAVAAGPGKVSQLTLAKPGAKPVVAASNNPLRDQVVLRQMQMTLKHAGRPMTAAEADRLLNARIIGGSLAGAGDNPFQVALLSRSIANNFDAQFCGGSLVKANVVVTAAHCVVGTSASQIDVLTGTRSLSSGGTRHAVSSIRIHPSYNNSTLDYDVAVLTLSTSATGLPLATVIGTTDVADGTNLLVTGWGNTSISGTSYPTELYKAVTPRISTSVCNGNKVYRGAITDRMFCAGYLAGGIDSCQGDSGGPIAQGNTLVGIVSWGRGCAGKNKPGVYTRLANSTLNAWVRTNAGL</sequence>
<protein>
    <submittedName>
        <fullName evidence="5">S1 family serine peptidase</fullName>
    </submittedName>
</protein>
<evidence type="ECO:0000256" key="2">
    <source>
        <dbReference type="RuleBase" id="RU363034"/>
    </source>
</evidence>
<keyword evidence="2" id="KW-0720">Serine protease</keyword>
<dbReference type="EMBL" id="JBHTIF010000001">
    <property type="protein sequence ID" value="MFD0725701.1"/>
    <property type="molecule type" value="Genomic_DNA"/>
</dbReference>
<feature type="domain" description="Peptidase S1" evidence="4">
    <location>
        <begin position="84"/>
        <end position="314"/>
    </location>
</feature>
<evidence type="ECO:0000313" key="6">
    <source>
        <dbReference type="Proteomes" id="UP001597110"/>
    </source>
</evidence>
<dbReference type="PROSITE" id="PS00135">
    <property type="entry name" value="TRYPSIN_SER"/>
    <property type="match status" value="1"/>
</dbReference>
<comment type="caution">
    <text evidence="5">The sequence shown here is derived from an EMBL/GenBank/DDBJ whole genome shotgun (WGS) entry which is preliminary data.</text>
</comment>
<dbReference type="CDD" id="cd00190">
    <property type="entry name" value="Tryp_SPc"/>
    <property type="match status" value="1"/>
</dbReference>
<feature type="chain" id="PRO_5045772010" evidence="3">
    <location>
        <begin position="25"/>
        <end position="315"/>
    </location>
</feature>
<dbReference type="InterPro" id="IPR043504">
    <property type="entry name" value="Peptidase_S1_PA_chymotrypsin"/>
</dbReference>
<dbReference type="RefSeq" id="WP_386823287.1">
    <property type="nucleotide sequence ID" value="NZ_JBHTIF010000001.1"/>
</dbReference>
<proteinExistence type="predicted"/>
<evidence type="ECO:0000256" key="3">
    <source>
        <dbReference type="SAM" id="SignalP"/>
    </source>
</evidence>
<keyword evidence="6" id="KW-1185">Reference proteome</keyword>
<dbReference type="Gene3D" id="2.40.10.10">
    <property type="entry name" value="Trypsin-like serine proteases"/>
    <property type="match status" value="2"/>
</dbReference>
<evidence type="ECO:0000256" key="1">
    <source>
        <dbReference type="ARBA" id="ARBA00023157"/>
    </source>
</evidence>
<keyword evidence="2" id="KW-0645">Protease</keyword>
<gene>
    <name evidence="5" type="ORF">ACFQ0E_08820</name>
</gene>
<evidence type="ECO:0000259" key="4">
    <source>
        <dbReference type="PROSITE" id="PS50240"/>
    </source>
</evidence>
<feature type="signal peptide" evidence="3">
    <location>
        <begin position="1"/>
        <end position="24"/>
    </location>
</feature>
<keyword evidence="2" id="KW-0378">Hydrolase</keyword>
<dbReference type="InterPro" id="IPR001314">
    <property type="entry name" value="Peptidase_S1A"/>
</dbReference>
<dbReference type="PROSITE" id="PS00134">
    <property type="entry name" value="TRYPSIN_HIS"/>
    <property type="match status" value="1"/>
</dbReference>
<dbReference type="SUPFAM" id="SSF50494">
    <property type="entry name" value="Trypsin-like serine proteases"/>
    <property type="match status" value="1"/>
</dbReference>
<dbReference type="PANTHER" id="PTHR24252:SF7">
    <property type="entry name" value="HYALIN"/>
    <property type="match status" value="1"/>
</dbReference>
<evidence type="ECO:0000313" key="5">
    <source>
        <dbReference type="EMBL" id="MFD0725701.1"/>
    </source>
</evidence>
<reference evidence="6" key="1">
    <citation type="journal article" date="2019" name="Int. J. Syst. Evol. Microbiol.">
        <title>The Global Catalogue of Microorganisms (GCM) 10K type strain sequencing project: providing services to taxonomists for standard genome sequencing and annotation.</title>
        <authorList>
            <consortium name="The Broad Institute Genomics Platform"/>
            <consortium name="The Broad Institute Genome Sequencing Center for Infectious Disease"/>
            <person name="Wu L."/>
            <person name="Ma J."/>
        </authorList>
    </citation>
    <scope>NUCLEOTIDE SEQUENCE [LARGE SCALE GENOMIC DNA]</scope>
    <source>
        <strain evidence="6">CCUG 55585</strain>
    </source>
</reference>
<keyword evidence="3" id="KW-0732">Signal</keyword>
<accession>A0ABW2YCK8</accession>
<name>A0ABW2YCK8_9GAMM</name>
<dbReference type="PANTHER" id="PTHR24252">
    <property type="entry name" value="ACROSIN-RELATED"/>
    <property type="match status" value="1"/>
</dbReference>
<dbReference type="Proteomes" id="UP001597110">
    <property type="component" value="Unassembled WGS sequence"/>
</dbReference>
<dbReference type="Pfam" id="PF00089">
    <property type="entry name" value="Trypsin"/>
    <property type="match status" value="1"/>
</dbReference>
<dbReference type="InterPro" id="IPR033116">
    <property type="entry name" value="TRYPSIN_SER"/>
</dbReference>
<dbReference type="PROSITE" id="PS50240">
    <property type="entry name" value="TRYPSIN_DOM"/>
    <property type="match status" value="1"/>
</dbReference>
<organism evidence="5 6">
    <name type="scientific">Lysobacter brunescens</name>
    <dbReference type="NCBI Taxonomy" id="262323"/>
    <lineage>
        <taxon>Bacteria</taxon>
        <taxon>Pseudomonadati</taxon>
        <taxon>Pseudomonadota</taxon>
        <taxon>Gammaproteobacteria</taxon>
        <taxon>Lysobacterales</taxon>
        <taxon>Lysobacteraceae</taxon>
        <taxon>Lysobacter</taxon>
    </lineage>
</organism>